<dbReference type="OrthoDB" id="196140at2759"/>
<protein>
    <submittedName>
        <fullName evidence="3">1154_t:CDS:1</fullName>
    </submittedName>
</protein>
<dbReference type="AlphaFoldDB" id="A0A9N9G6K7"/>
<dbReference type="Proteomes" id="UP000789739">
    <property type="component" value="Unassembled WGS sequence"/>
</dbReference>
<accession>A0A9N9G6K7</accession>
<comment type="caution">
    <text evidence="3">The sequence shown here is derived from an EMBL/GenBank/DDBJ whole genome shotgun (WGS) entry which is preliminary data.</text>
</comment>
<dbReference type="Pfam" id="PF12853">
    <property type="entry name" value="NADH_u_ox_C"/>
    <property type="match status" value="1"/>
</dbReference>
<reference evidence="3" key="1">
    <citation type="submission" date="2021-06" db="EMBL/GenBank/DDBJ databases">
        <authorList>
            <person name="Kallberg Y."/>
            <person name="Tangrot J."/>
            <person name="Rosling A."/>
        </authorList>
    </citation>
    <scope>NUCLEOTIDE SEQUENCE</scope>
    <source>
        <strain evidence="3">BR232B</strain>
    </source>
</reference>
<gene>
    <name evidence="3" type="ORF">PBRASI_LOCUS6995</name>
</gene>
<evidence type="ECO:0000313" key="3">
    <source>
        <dbReference type="EMBL" id="CAG8588451.1"/>
    </source>
</evidence>
<dbReference type="PANTHER" id="PTHR34062:SF1">
    <property type="entry name" value="NADH-UBIQUINONE OXIDOREDUCTASE 21KDA SUBUNIT N-TERMINAL DOMAIN-CONTAINING PROTEIN"/>
    <property type="match status" value="1"/>
</dbReference>
<dbReference type="InterPro" id="IPR024549">
    <property type="entry name" value="NADH-UbQ_OxRdtase_su21_C_fun"/>
</dbReference>
<name>A0A9N9G6K7_9GLOM</name>
<dbReference type="EMBL" id="CAJVPI010001007">
    <property type="protein sequence ID" value="CAG8588451.1"/>
    <property type="molecule type" value="Genomic_DNA"/>
</dbReference>
<dbReference type="Pfam" id="PF10785">
    <property type="entry name" value="NADH-u_ox-rdase"/>
    <property type="match status" value="1"/>
</dbReference>
<sequence>LAMSDVPARESTATYRAIDIDPHFTRVVRYFRPSDYVVWGAATASGPAFVLGFERINPTYTGPAAVASMLRYATLLGACAGFMLAYQRSSLRFWGWTENQREYEKDLREMRQRVREGKPLYGASSQPEYAQQASSWNSKFAALKFAAYPWFNFANHNQHGVDTSRYYEDTDSSK</sequence>
<evidence type="ECO:0000259" key="2">
    <source>
        <dbReference type="Pfam" id="PF12853"/>
    </source>
</evidence>
<feature type="domain" description="NADH-ubiquinone oxidoreductase 21kDa subunit C-terminal fungi" evidence="2">
    <location>
        <begin position="108"/>
        <end position="171"/>
    </location>
</feature>
<dbReference type="PANTHER" id="PTHR34062">
    <property type="entry name" value="OXIDOREDUCTASE 21 KDA SUBUNIT, PUTATIVE (AFU_ORTHOLOGUE AFUA_4G04750)-RELATED"/>
    <property type="match status" value="1"/>
</dbReference>
<keyword evidence="4" id="KW-1185">Reference proteome</keyword>
<organism evidence="3 4">
    <name type="scientific">Paraglomus brasilianum</name>
    <dbReference type="NCBI Taxonomy" id="144538"/>
    <lineage>
        <taxon>Eukaryota</taxon>
        <taxon>Fungi</taxon>
        <taxon>Fungi incertae sedis</taxon>
        <taxon>Mucoromycota</taxon>
        <taxon>Glomeromycotina</taxon>
        <taxon>Glomeromycetes</taxon>
        <taxon>Paraglomerales</taxon>
        <taxon>Paraglomeraceae</taxon>
        <taxon>Paraglomus</taxon>
    </lineage>
</organism>
<proteinExistence type="predicted"/>
<dbReference type="InterPro" id="IPR053229">
    <property type="entry name" value="NADH-Q_oxidrdct_subunit"/>
</dbReference>
<feature type="domain" description="NADH-ubiquinone oxidoreductase 21kDa subunit N-terminal" evidence="1">
    <location>
        <begin position="14"/>
        <end position="98"/>
    </location>
</feature>
<evidence type="ECO:0000313" key="4">
    <source>
        <dbReference type="Proteomes" id="UP000789739"/>
    </source>
</evidence>
<evidence type="ECO:0000259" key="1">
    <source>
        <dbReference type="Pfam" id="PF10785"/>
    </source>
</evidence>
<feature type="non-terminal residue" evidence="3">
    <location>
        <position position="174"/>
    </location>
</feature>
<dbReference type="InterPro" id="IPR019721">
    <property type="entry name" value="NADH-UbQ_OxRdtase_su21_N"/>
</dbReference>